<dbReference type="EMBL" id="WJIE01000002">
    <property type="protein sequence ID" value="MRG92246.1"/>
    <property type="molecule type" value="Genomic_DNA"/>
</dbReference>
<dbReference type="Proteomes" id="UP000440224">
    <property type="component" value="Unassembled WGS sequence"/>
</dbReference>
<dbReference type="OrthoDB" id="9553896at2"/>
<keyword evidence="1" id="KW-0472">Membrane</keyword>
<accession>A0A6N7PN67</accession>
<feature type="transmembrane region" description="Helical" evidence="1">
    <location>
        <begin position="21"/>
        <end position="47"/>
    </location>
</feature>
<evidence type="ECO:0000256" key="1">
    <source>
        <dbReference type="SAM" id="Phobius"/>
    </source>
</evidence>
<feature type="transmembrane region" description="Helical" evidence="1">
    <location>
        <begin position="278"/>
        <end position="300"/>
    </location>
</feature>
<feature type="transmembrane region" description="Helical" evidence="1">
    <location>
        <begin position="137"/>
        <end position="160"/>
    </location>
</feature>
<protein>
    <submittedName>
        <fullName evidence="2">DUF3592 domain-containing protein</fullName>
    </submittedName>
</protein>
<dbReference type="RefSeq" id="WP_153819068.1">
    <property type="nucleotide sequence ID" value="NZ_WJIE01000002.1"/>
</dbReference>
<organism evidence="2 3">
    <name type="scientific">Polyangium spumosum</name>
    <dbReference type="NCBI Taxonomy" id="889282"/>
    <lineage>
        <taxon>Bacteria</taxon>
        <taxon>Pseudomonadati</taxon>
        <taxon>Myxococcota</taxon>
        <taxon>Polyangia</taxon>
        <taxon>Polyangiales</taxon>
        <taxon>Polyangiaceae</taxon>
        <taxon>Polyangium</taxon>
    </lineage>
</organism>
<comment type="caution">
    <text evidence="2">The sequence shown here is derived from an EMBL/GenBank/DDBJ whole genome shotgun (WGS) entry which is preliminary data.</text>
</comment>
<keyword evidence="1" id="KW-1133">Transmembrane helix</keyword>
<reference evidence="2 3" key="1">
    <citation type="submission" date="2019-10" db="EMBL/GenBank/DDBJ databases">
        <title>A soil myxobacterium in the family Polyangiaceae.</title>
        <authorList>
            <person name="Li Y."/>
            <person name="Wang J."/>
        </authorList>
    </citation>
    <scope>NUCLEOTIDE SEQUENCE [LARGE SCALE GENOMIC DNA]</scope>
    <source>
        <strain evidence="2 3">DSM 14734</strain>
    </source>
</reference>
<evidence type="ECO:0000313" key="3">
    <source>
        <dbReference type="Proteomes" id="UP000440224"/>
    </source>
</evidence>
<keyword evidence="3" id="KW-1185">Reference proteome</keyword>
<gene>
    <name evidence="2" type="ORF">GF068_09930</name>
</gene>
<dbReference type="AlphaFoldDB" id="A0A6N7PN67"/>
<name>A0A6N7PN67_9BACT</name>
<keyword evidence="1" id="KW-0812">Transmembrane</keyword>
<proteinExistence type="predicted"/>
<evidence type="ECO:0000313" key="2">
    <source>
        <dbReference type="EMBL" id="MRG92246.1"/>
    </source>
</evidence>
<sequence length="302" mass="32935">MSRRHIPLPPPPRSVPLGVTITQLFGVSTQLGLLFLGIGLIFFWAFAWSSEAVTAFEFLGPTTVTTGHVTAVEATYSSENKRRIHRVRFMYEVDGATFDGASYTTGPTIGPGSSVPVEYVTERPESARVQGLRARPFSAAAAITTIFPLGGLLAALFGLLSGARNTRLLRVGAVGYARLVRKTPTNATVNKQREYKLEYELTIEPEMPLGSYRQGWASWAQKHPFTYKTHETRAVTDEHEEPVLYDPSRPGDALLIDAVKGVVIDPATQTLRPTRPAVLHLVLPTLVLLGNAVYLGVLLVGP</sequence>